<dbReference type="VEuPathDB" id="PlasmoDB:AK88_03813"/>
<dbReference type="GeneID" id="24269127"/>
<accession>A0A0D9QI91</accession>
<keyword evidence="2" id="KW-0732">Signal</keyword>
<reference evidence="3 4" key="1">
    <citation type="submission" date="2014-03" db="EMBL/GenBank/DDBJ databases">
        <title>The Genome Sequence of Plasmodium fragile nilgiri.</title>
        <authorList>
            <consortium name="The Broad Institute Genomics Platform"/>
            <consortium name="The Broad Institute Genome Sequencing Center for Infectious Disease"/>
            <person name="Neafsey D."/>
            <person name="Duraisingh M."/>
            <person name="Young S.K."/>
            <person name="Zeng Q."/>
            <person name="Gargeya S."/>
            <person name="Abouelleil A."/>
            <person name="Alvarado L."/>
            <person name="Chapman S.B."/>
            <person name="Gainer-Dewar J."/>
            <person name="Goldberg J."/>
            <person name="Griggs A."/>
            <person name="Gujja S."/>
            <person name="Hansen M."/>
            <person name="Howarth C."/>
            <person name="Imamovic A."/>
            <person name="Larimer J."/>
            <person name="Pearson M."/>
            <person name="Poon T.W."/>
            <person name="Priest M."/>
            <person name="Roberts A."/>
            <person name="Saif S."/>
            <person name="Shea T."/>
            <person name="Sykes S."/>
            <person name="Wortman J."/>
            <person name="Nusbaum C."/>
            <person name="Birren B."/>
        </authorList>
    </citation>
    <scope>NUCLEOTIDE SEQUENCE [LARGE SCALE GENOMIC DNA]</scope>
    <source>
        <strain evidence="4">nilgiri</strain>
    </source>
</reference>
<feature type="region of interest" description="Disordered" evidence="1">
    <location>
        <begin position="58"/>
        <end position="94"/>
    </location>
</feature>
<name>A0A0D9QI91_PLAFR</name>
<dbReference type="AlphaFoldDB" id="A0A0D9QI91"/>
<dbReference type="EMBL" id="KQ001691">
    <property type="protein sequence ID" value="KJP86522.1"/>
    <property type="molecule type" value="Genomic_DNA"/>
</dbReference>
<protein>
    <submittedName>
        <fullName evidence="3">Uncharacterized protein</fullName>
    </submittedName>
</protein>
<gene>
    <name evidence="3" type="ORF">AK88_03813</name>
</gene>
<sequence length="382" mass="42550">MKSLVTLLFIPSAVLRHNAQGFVNAESTPGSIIWGKASNGYILTQGASEQKRLITTDERSDNCPGKCQTGHGPAPAIHRASSKNRKPSEGTGQANYSKVNAQVLKKTIGVNINRMCGAEMEFLFTPQSYIHVTMEDSKAGAFNMLTYLEHNALPLTWNVYLPVEPLTATKSDASGTKWYRRTLAENNDGPDDEGYDFFSGENDSEEDADIPSMGNDNQLEGCSGEALEEFQLWRTIDRVLKWVYKVTPGGRKVLITQEELNNSMKRDLKIYCQLLKKVDRSGTLEEHPMGSEMDVFHNLVKLLQKHGGESVFTLRRKMRNPAVCMQNANQWVLKRRGLVLPDSSSSNASAYDTNLGVGSEWMQFVNSNSRDASIDRDNGEQD</sequence>
<evidence type="ECO:0000313" key="3">
    <source>
        <dbReference type="EMBL" id="KJP86522.1"/>
    </source>
</evidence>
<organism evidence="3 4">
    <name type="scientific">Plasmodium fragile</name>
    <dbReference type="NCBI Taxonomy" id="5857"/>
    <lineage>
        <taxon>Eukaryota</taxon>
        <taxon>Sar</taxon>
        <taxon>Alveolata</taxon>
        <taxon>Apicomplexa</taxon>
        <taxon>Aconoidasida</taxon>
        <taxon>Haemosporida</taxon>
        <taxon>Plasmodiidae</taxon>
        <taxon>Plasmodium</taxon>
        <taxon>Plasmodium (Plasmodium)</taxon>
    </lineage>
</organism>
<keyword evidence="4" id="KW-1185">Reference proteome</keyword>
<feature type="signal peptide" evidence="2">
    <location>
        <begin position="1"/>
        <end position="19"/>
    </location>
</feature>
<dbReference type="OMA" id="ATETKWH"/>
<evidence type="ECO:0000256" key="2">
    <source>
        <dbReference type="SAM" id="SignalP"/>
    </source>
</evidence>
<evidence type="ECO:0000256" key="1">
    <source>
        <dbReference type="SAM" id="MobiDB-lite"/>
    </source>
</evidence>
<dbReference type="RefSeq" id="XP_012336846.1">
    <property type="nucleotide sequence ID" value="XM_012481423.1"/>
</dbReference>
<proteinExistence type="predicted"/>
<dbReference type="Proteomes" id="UP000054561">
    <property type="component" value="Unassembled WGS sequence"/>
</dbReference>
<dbReference type="OrthoDB" id="387308at2759"/>
<evidence type="ECO:0000313" key="4">
    <source>
        <dbReference type="Proteomes" id="UP000054561"/>
    </source>
</evidence>
<feature type="chain" id="PRO_5002343535" evidence="2">
    <location>
        <begin position="20"/>
        <end position="382"/>
    </location>
</feature>